<reference evidence="5" key="1">
    <citation type="submission" date="2016-11" db="EMBL/GenBank/DDBJ databases">
        <authorList>
            <person name="Varghese N."/>
            <person name="Submissions S."/>
        </authorList>
    </citation>
    <scope>NUCLEOTIDE SEQUENCE [LARGE SCALE GENOMIC DNA]</scope>
    <source>
        <strain evidence="5">DSM 21264</strain>
    </source>
</reference>
<dbReference type="Proteomes" id="UP000184159">
    <property type="component" value="Unassembled WGS sequence"/>
</dbReference>
<dbReference type="CDD" id="cd22359">
    <property type="entry name" value="SfsA-like_bacterial"/>
    <property type="match status" value="1"/>
</dbReference>
<keyword evidence="5" id="KW-1185">Reference proteome</keyword>
<dbReference type="Pfam" id="PF17746">
    <property type="entry name" value="SfsA_N"/>
    <property type="match status" value="1"/>
</dbReference>
<name>A0A1M5CHJ9_VIBGA</name>
<accession>A0A1M5CHJ9</accession>
<evidence type="ECO:0000313" key="4">
    <source>
        <dbReference type="EMBL" id="SHF54198.1"/>
    </source>
</evidence>
<dbReference type="InterPro" id="IPR005224">
    <property type="entry name" value="SfsA"/>
</dbReference>
<dbReference type="PANTHER" id="PTHR30545:SF2">
    <property type="entry name" value="SUGAR FERMENTATION STIMULATION PROTEIN A"/>
    <property type="match status" value="1"/>
</dbReference>
<dbReference type="NCBIfam" id="TIGR00230">
    <property type="entry name" value="sfsA"/>
    <property type="match status" value="1"/>
</dbReference>
<dbReference type="HAMAP" id="MF_00095">
    <property type="entry name" value="SfsA"/>
    <property type="match status" value="1"/>
</dbReference>
<evidence type="ECO:0000259" key="3">
    <source>
        <dbReference type="Pfam" id="PF17746"/>
    </source>
</evidence>
<dbReference type="FunFam" id="3.40.1350.60:FF:000001">
    <property type="entry name" value="Sugar fermentation stimulation protein A"/>
    <property type="match status" value="1"/>
</dbReference>
<dbReference type="GO" id="GO:0003677">
    <property type="term" value="F:DNA binding"/>
    <property type="evidence" value="ECO:0007669"/>
    <property type="project" value="InterPro"/>
</dbReference>
<evidence type="ECO:0000256" key="1">
    <source>
        <dbReference type="HAMAP-Rule" id="MF_00095"/>
    </source>
</evidence>
<dbReference type="Gene3D" id="3.40.1350.60">
    <property type="match status" value="1"/>
</dbReference>
<evidence type="ECO:0000313" key="5">
    <source>
        <dbReference type="Proteomes" id="UP000184159"/>
    </source>
</evidence>
<dbReference type="InterPro" id="IPR040452">
    <property type="entry name" value="SfsA_C"/>
</dbReference>
<dbReference type="RefSeq" id="WP_072959988.1">
    <property type="nucleotide sequence ID" value="NZ_FQUH01000012.1"/>
</dbReference>
<comment type="similarity">
    <text evidence="1">Belongs to the SfsA family.</text>
</comment>
<organism evidence="4 5">
    <name type="scientific">Vibrio gazogenes DSM 21264 = NBRC 103151</name>
    <dbReference type="NCBI Taxonomy" id="1123492"/>
    <lineage>
        <taxon>Bacteria</taxon>
        <taxon>Pseudomonadati</taxon>
        <taxon>Pseudomonadota</taxon>
        <taxon>Gammaproteobacteria</taxon>
        <taxon>Vibrionales</taxon>
        <taxon>Vibrionaceae</taxon>
        <taxon>Vibrio</taxon>
    </lineage>
</organism>
<sequence>MQFAPPLSPAVLLKRYKRFLADIQLPDGTTTTIHCANTGAMTGCATPGDTVWFSRSDNPKRKYPFSWELTETTHGHRICVNTIRANTLACEAIESGIIEELQGYDTLRTEVKYGQENSRIDILLSADSRPDCYIEVKSVTLLEYSPLDAKPSGQGYFPDAVTTRGQKHLRELIEVARNGKRAILLFTVLHSGIEKVSAALHIDATYSRLLEEAQKEGVEVLCYKAELSKYEMKLVSKIEWISESIKY</sequence>
<protein>
    <recommendedName>
        <fullName evidence="1">Sugar fermentation stimulation protein homolog</fullName>
    </recommendedName>
</protein>
<dbReference type="InterPro" id="IPR041465">
    <property type="entry name" value="SfsA_N"/>
</dbReference>
<dbReference type="PANTHER" id="PTHR30545">
    <property type="entry name" value="SUGAR FERMENTATION STIMULATION PROTEIN A"/>
    <property type="match status" value="1"/>
</dbReference>
<dbReference type="FunFam" id="2.40.50.580:FF:000001">
    <property type="entry name" value="Sugar fermentation stimulation protein A"/>
    <property type="match status" value="1"/>
</dbReference>
<feature type="domain" description="SfsA N-terminal OB" evidence="3">
    <location>
        <begin position="13"/>
        <end position="80"/>
    </location>
</feature>
<proteinExistence type="inferred from homology"/>
<dbReference type="Gene3D" id="2.40.50.580">
    <property type="match status" value="1"/>
</dbReference>
<dbReference type="Pfam" id="PF03749">
    <property type="entry name" value="SfsA"/>
    <property type="match status" value="1"/>
</dbReference>
<feature type="domain" description="Sugar fermentation stimulation protein C-terminal" evidence="2">
    <location>
        <begin position="84"/>
        <end position="229"/>
    </location>
</feature>
<dbReference type="AlphaFoldDB" id="A0A1M5CHJ9"/>
<gene>
    <name evidence="1" type="primary">sfsA</name>
    <name evidence="4" type="ORF">SAMN02745781_02557</name>
</gene>
<evidence type="ECO:0000259" key="2">
    <source>
        <dbReference type="Pfam" id="PF03749"/>
    </source>
</evidence>
<dbReference type="EMBL" id="FQUH01000012">
    <property type="protein sequence ID" value="SHF54198.1"/>
    <property type="molecule type" value="Genomic_DNA"/>
</dbReference>